<organism evidence="2 3">
    <name type="scientific">Madurella mycetomatis</name>
    <dbReference type="NCBI Taxonomy" id="100816"/>
    <lineage>
        <taxon>Eukaryota</taxon>
        <taxon>Fungi</taxon>
        <taxon>Dikarya</taxon>
        <taxon>Ascomycota</taxon>
        <taxon>Pezizomycotina</taxon>
        <taxon>Sordariomycetes</taxon>
        <taxon>Sordariomycetidae</taxon>
        <taxon>Sordariales</taxon>
        <taxon>Sordariales incertae sedis</taxon>
        <taxon>Madurella</taxon>
    </lineage>
</organism>
<protein>
    <submittedName>
        <fullName evidence="2">Uncharacterized protein</fullName>
    </submittedName>
</protein>
<dbReference type="VEuPathDB" id="FungiDB:MMYC01_210336"/>
<dbReference type="STRING" id="100816.A0A175VPF5"/>
<name>A0A175VPF5_9PEZI</name>
<proteinExistence type="predicted"/>
<reference evidence="2 3" key="1">
    <citation type="journal article" date="2016" name="Genome Announc.">
        <title>Genome Sequence of Madurella mycetomatis mm55, Isolated from a Human Mycetoma Case in Sudan.</title>
        <authorList>
            <person name="Smit S."/>
            <person name="Derks M.F."/>
            <person name="Bervoets S."/>
            <person name="Fahal A."/>
            <person name="van Leeuwen W."/>
            <person name="van Belkum A."/>
            <person name="van de Sande W.W."/>
        </authorList>
    </citation>
    <scope>NUCLEOTIDE SEQUENCE [LARGE SCALE GENOMIC DNA]</scope>
    <source>
        <strain evidence="3">mm55</strain>
    </source>
</reference>
<evidence type="ECO:0000313" key="2">
    <source>
        <dbReference type="EMBL" id="KXX73406.1"/>
    </source>
</evidence>
<feature type="compositionally biased region" description="Basic and acidic residues" evidence="1">
    <location>
        <begin position="92"/>
        <end position="105"/>
    </location>
</feature>
<evidence type="ECO:0000313" key="3">
    <source>
        <dbReference type="Proteomes" id="UP000078237"/>
    </source>
</evidence>
<dbReference type="AlphaFoldDB" id="A0A175VPF5"/>
<feature type="region of interest" description="Disordered" evidence="1">
    <location>
        <begin position="72"/>
        <end position="106"/>
    </location>
</feature>
<gene>
    <name evidence="2" type="ORF">MMYC01_210336</name>
</gene>
<comment type="caution">
    <text evidence="2">The sequence shown here is derived from an EMBL/GenBank/DDBJ whole genome shotgun (WGS) entry which is preliminary data.</text>
</comment>
<dbReference type="EMBL" id="LCTW02000480">
    <property type="protein sequence ID" value="KXX73406.1"/>
    <property type="molecule type" value="Genomic_DNA"/>
</dbReference>
<accession>A0A175VPF5</accession>
<dbReference type="Proteomes" id="UP000078237">
    <property type="component" value="Unassembled WGS sequence"/>
</dbReference>
<feature type="compositionally biased region" description="Low complexity" evidence="1">
    <location>
        <begin position="76"/>
        <end position="91"/>
    </location>
</feature>
<keyword evidence="3" id="KW-1185">Reference proteome</keyword>
<evidence type="ECO:0000256" key="1">
    <source>
        <dbReference type="SAM" id="MobiDB-lite"/>
    </source>
</evidence>
<sequence length="219" mass="24263">MYGGEARKRERFGIDCSVTEPTALTLIADGLPSYTEDISAESPGSGFLQFWTVAAVFELRIDGAGDDGAHCPRTLSGSASSRSCSDSQSSVVDDRTESDSDRESDYDGNFHSTVQLIIGGKSGRAIGSINVPGWWQGLAEIRPSNRTCRKEFILLCEARDDRPDDFDVIMLDRGWRYSVMLLEPKFEGIYFERIAIGWIELNSLEEAFSGLNWKEIILG</sequence>